<gene>
    <name evidence="2" type="ORF">BLA39750_02235</name>
</gene>
<evidence type="ECO:0000313" key="2">
    <source>
        <dbReference type="EMBL" id="VWC96105.1"/>
    </source>
</evidence>
<accession>A0A6P2W5R0</accession>
<dbReference type="RefSeq" id="WP_175012212.1">
    <property type="nucleotide sequence ID" value="NZ_CABVQN010000008.1"/>
</dbReference>
<proteinExistence type="predicted"/>
<sequence>MKPECISALNAAAGRQLSNAEVDAIDERLHGALREMSLKDHAGFMAMSPTERATEAAKMAKEWMLQDRVRAHEQSILEASRKASLQSDLDSVKPGLRGQVHTLKNKIIALESRVDAMAANHFRLLDGLHEADSGRLLGTLQNPEKQRDIAAALFGEQSSPEARTAADSIKSMMDTLADRFQRAGLTLNKRDDYRMPQPQDPLKVAASRDAWVEDHLNWVDRRAYVNADGRPMNDDQLRRMLGESWRSIATDGANKRAEETTRGGSAIVGSGKNAPRQLFFKNSSAWSDAMQKYGGTTNMYELLNSHVRSMTKDIAVAEQFGRNAEDNVRQAMARAYENDQRALTTDKERSNLASMQAKTGRLFDTYLHPMRPGSEGWANAMVQLRGLMASSQLGSLFGALPDLAGMKLAAEHSGLPAFRLFRSAVDSLLAGGEKKAFLNKLGIWQEGFAHLNHRMAEENIKSGYGSWLNEMTHRLMGLNAFDRGMRAGMGRTVMDTLGRFTREHDTLASAEGEARLLQENGITENHWQVWRKAELDPGYHGSEHLLTPQSIYDIPNAKLDPLIEQRVAARSDNLKAEIEKRDAQTVKEREWIDSRSDKLNAARDKANRMLREFDDRRQGKVDEAADAASAHADVLRAHVERAEVEHDIAGFLKTQDAQGRIADFLHRVEDGESIERAVIRQRTQADNATDAVVDNFAKAPGIGERADRAVENYGRSVNGAAEALGVRRARADARIKGAEQRVAEMQKSHDADVARKAQAVQDRFAPQIKALNDFTNEMRERAAKRQEMADAFQSKVGNVLDEERTRAKDEAAEKLLEVTYGQMQYGARGASRTSMEDRDAMGMARLPAGTIAGELARFALQFKSVPIGIFRAHWDRMQSYTTWGSKMAYGARFVGYSALMGALATEIKAMINGQNPRSMNVSTEEGRKFWLESMAAGGGFGLYGDLFLNGQSAGQHGVESLLGPGVSAGWDAVSQVRQAIADADQGEIKHPYLLSAVRWIRRNATPFANLWYAKAAFNRLVYDALQDNLAPGSSDKQRQRMEARGASYWWAPGAESEPTTPDLGAAFAGE</sequence>
<feature type="region of interest" description="Disordered" evidence="1">
    <location>
        <begin position="1049"/>
        <end position="1070"/>
    </location>
</feature>
<evidence type="ECO:0000313" key="3">
    <source>
        <dbReference type="Proteomes" id="UP000494110"/>
    </source>
</evidence>
<evidence type="ECO:0000256" key="1">
    <source>
        <dbReference type="SAM" id="MobiDB-lite"/>
    </source>
</evidence>
<protein>
    <submittedName>
        <fullName evidence="2">Uncharacterized protein</fullName>
    </submittedName>
</protein>
<dbReference type="AlphaFoldDB" id="A0A6P2W5R0"/>
<organism evidence="2 3">
    <name type="scientific">Burkholderia lata (strain ATCC 17760 / DSM 23089 / LMG 22485 / NCIMB 9086 / R18194 / 383)</name>
    <dbReference type="NCBI Taxonomy" id="482957"/>
    <lineage>
        <taxon>Bacteria</taxon>
        <taxon>Pseudomonadati</taxon>
        <taxon>Pseudomonadota</taxon>
        <taxon>Betaproteobacteria</taxon>
        <taxon>Burkholderiales</taxon>
        <taxon>Burkholderiaceae</taxon>
        <taxon>Burkholderia</taxon>
        <taxon>Burkholderia cepacia complex</taxon>
    </lineage>
</organism>
<dbReference type="EMBL" id="CABVQN010000008">
    <property type="protein sequence ID" value="VWC96105.1"/>
    <property type="molecule type" value="Genomic_DNA"/>
</dbReference>
<dbReference type="Proteomes" id="UP000494110">
    <property type="component" value="Unassembled WGS sequence"/>
</dbReference>
<name>A0A6P2W5R0_BURL3</name>
<reference evidence="2 3" key="1">
    <citation type="submission" date="2019-09" db="EMBL/GenBank/DDBJ databases">
        <authorList>
            <person name="Depoorter E."/>
        </authorList>
    </citation>
    <scope>NUCLEOTIDE SEQUENCE [LARGE SCALE GENOMIC DNA]</scope>
    <source>
        <strain evidence="2">R-39750</strain>
    </source>
</reference>